<dbReference type="Pfam" id="PF13481">
    <property type="entry name" value="AAA_25"/>
    <property type="match status" value="1"/>
</dbReference>
<dbReference type="RefSeq" id="WP_022920442.1">
    <property type="nucleotide sequence ID" value="NZ_BMLB01000002.1"/>
</dbReference>
<dbReference type="CDD" id="cd04859">
    <property type="entry name" value="Prim_Pol"/>
    <property type="match status" value="1"/>
</dbReference>
<gene>
    <name evidence="3" type="ORF">GCM10011509_10600</name>
</gene>
<keyword evidence="4" id="KW-1185">Reference proteome</keyword>
<dbReference type="SUPFAM" id="SSF52540">
    <property type="entry name" value="P-loop containing nucleoside triphosphate hydrolases"/>
    <property type="match status" value="1"/>
</dbReference>
<evidence type="ECO:0000313" key="3">
    <source>
        <dbReference type="EMBL" id="GGK64064.1"/>
    </source>
</evidence>
<name>A0ABQ2F6X9_9MICO</name>
<dbReference type="SUPFAM" id="SSF56747">
    <property type="entry name" value="Prim-pol domain"/>
    <property type="match status" value="1"/>
</dbReference>
<evidence type="ECO:0000256" key="1">
    <source>
        <dbReference type="SAM" id="MobiDB-lite"/>
    </source>
</evidence>
<comment type="caution">
    <text evidence="3">The sequence shown here is derived from an EMBL/GenBank/DDBJ whole genome shotgun (WGS) entry which is preliminary data.</text>
</comment>
<feature type="domain" description="DNA primase/polymerase bifunctional N-terminal" evidence="2">
    <location>
        <begin position="18"/>
        <end position="178"/>
    </location>
</feature>
<dbReference type="Gene3D" id="3.40.50.300">
    <property type="entry name" value="P-loop containing nucleotide triphosphate hydrolases"/>
    <property type="match status" value="1"/>
</dbReference>
<evidence type="ECO:0000259" key="2">
    <source>
        <dbReference type="SMART" id="SM00943"/>
    </source>
</evidence>
<dbReference type="Proteomes" id="UP000662111">
    <property type="component" value="Unassembled WGS sequence"/>
</dbReference>
<dbReference type="InterPro" id="IPR027417">
    <property type="entry name" value="P-loop_NTPase"/>
</dbReference>
<feature type="compositionally biased region" description="Polar residues" evidence="1">
    <location>
        <begin position="324"/>
        <end position="342"/>
    </location>
</feature>
<feature type="region of interest" description="Disordered" evidence="1">
    <location>
        <begin position="323"/>
        <end position="342"/>
    </location>
</feature>
<proteinExistence type="predicted"/>
<dbReference type="EMBL" id="BMLB01000002">
    <property type="protein sequence ID" value="GGK64064.1"/>
    <property type="molecule type" value="Genomic_DNA"/>
</dbReference>
<accession>A0ABQ2F6X9</accession>
<reference evidence="4" key="1">
    <citation type="journal article" date="2019" name="Int. J. Syst. Evol. Microbiol.">
        <title>The Global Catalogue of Microorganisms (GCM) 10K type strain sequencing project: providing services to taxonomists for standard genome sequencing and annotation.</title>
        <authorList>
            <consortium name="The Broad Institute Genomics Platform"/>
            <consortium name="The Broad Institute Genome Sequencing Center for Infectious Disease"/>
            <person name="Wu L."/>
            <person name="Ma J."/>
        </authorList>
    </citation>
    <scope>NUCLEOTIDE SEQUENCE [LARGE SCALE GENOMIC DNA]</scope>
    <source>
        <strain evidence="4">CGMCC 1.5362</strain>
    </source>
</reference>
<protein>
    <recommendedName>
        <fullName evidence="2">DNA primase/polymerase bifunctional N-terminal domain-containing protein</fullName>
    </recommendedName>
</protein>
<organism evidence="3 4">
    <name type="scientific">Ornithinimicrobium pekingense</name>
    <dbReference type="NCBI Taxonomy" id="384677"/>
    <lineage>
        <taxon>Bacteria</taxon>
        <taxon>Bacillati</taxon>
        <taxon>Actinomycetota</taxon>
        <taxon>Actinomycetes</taxon>
        <taxon>Micrococcales</taxon>
        <taxon>Ornithinimicrobiaceae</taxon>
        <taxon>Ornithinimicrobium</taxon>
    </lineage>
</organism>
<evidence type="ECO:0000313" key="4">
    <source>
        <dbReference type="Proteomes" id="UP000662111"/>
    </source>
</evidence>
<dbReference type="SMART" id="SM00943">
    <property type="entry name" value="Prim-Pol"/>
    <property type="match status" value="1"/>
</dbReference>
<sequence>MSIIIPPITPEDDVLRAALRYAAAGLYVGPVRRGTKDPSSTLGKGWHTRTSTDPHVVASWFPGTDHGVFLHCGRSGLVVLDVDTPDRLPQLIVRALTDCAPPYQTTRAGDPRRGHYLFATPPGRELGNSVGGLGSGWGEIRGRNGLIVVAPTVHMNADSGGLYTWRRSGPVPVLPAYLAEQLPDAMQAAEAATDVQVTAFLDAHTGATRPDLIKVHAQSFQRRVDAGESRHHTMAGHLAGAMKDAAAGYVDARAAADTLQSLFLSALARPPVGKQGASRTGPTAHNEWYGLLSWAVAQATATDPETHHARVAEKVPALGEHLRSSTTAPSVNLPSGGTPTGTATDRRVVLISADTIRPRPVRWLWEGRLALGTLGLLAGREGLGKSTLAYWVAARMTRGELDGCYRGTSKSVLVAATEDSWAHTIVPRLMAAGADLTRVYQVEVLNADDVQVGLSLPRDLLDIERRCRDVDAGLMLLDPLMSRLGDLDTHRDAEVRQALEPLVTIADRTRMAVLGLMHHNKSGSVDPMHLVMGSRAFTAVARSVHTVVPDPDDDNVRLFGTPKNNLGTTNLPTLAFTLASCPIETDEGTAWTAQLIWGEERTETIREAMSRTVDDNDRSATDEAADWLYDYIVSKEGQAPSADVKRAAKIAGHTEKALRRARHKLGIEISSGGFPRATHWSLPAPGPAPVVPAVAPPLPGEVKEGTTDSQGSQLFRSEPVAPVVPAHGDGAPEGPTACDTCSAPLLLQQPGRTTCGRCVQDRKEAS</sequence>
<dbReference type="InterPro" id="IPR015330">
    <property type="entry name" value="DNA_primase/pol_bifunc_N"/>
</dbReference>
<dbReference type="Pfam" id="PF09250">
    <property type="entry name" value="Prim-Pol"/>
    <property type="match status" value="1"/>
</dbReference>